<dbReference type="InterPro" id="IPR058532">
    <property type="entry name" value="YjbR/MT2646/Rv2570-like"/>
</dbReference>
<dbReference type="AlphaFoldDB" id="A0A5D4TPG6"/>
<dbReference type="InterPro" id="IPR038056">
    <property type="entry name" value="YjbR-like_sf"/>
</dbReference>
<dbReference type="OrthoDB" id="277063at2"/>
<organism evidence="1 2">
    <name type="scientific">Rossellomorea aquimaris</name>
    <dbReference type="NCBI Taxonomy" id="189382"/>
    <lineage>
        <taxon>Bacteria</taxon>
        <taxon>Bacillati</taxon>
        <taxon>Bacillota</taxon>
        <taxon>Bacilli</taxon>
        <taxon>Bacillales</taxon>
        <taxon>Bacillaceae</taxon>
        <taxon>Rossellomorea</taxon>
    </lineage>
</organism>
<protein>
    <submittedName>
        <fullName evidence="1">MmcQ/YjbR family DNA-binding protein</fullName>
    </submittedName>
</protein>
<dbReference type="Gene3D" id="3.90.1150.30">
    <property type="match status" value="1"/>
</dbReference>
<proteinExistence type="predicted"/>
<dbReference type="GO" id="GO:0003677">
    <property type="term" value="F:DNA binding"/>
    <property type="evidence" value="ECO:0007669"/>
    <property type="project" value="UniProtKB-KW"/>
</dbReference>
<dbReference type="Pfam" id="PF04237">
    <property type="entry name" value="YjbR"/>
    <property type="match status" value="1"/>
</dbReference>
<keyword evidence="1" id="KW-0238">DNA-binding</keyword>
<accession>A0A5D4TPG6</accession>
<reference evidence="1 2" key="1">
    <citation type="submission" date="2019-08" db="EMBL/GenBank/DDBJ databases">
        <title>Bacillus genomes from the desert of Cuatro Cienegas, Coahuila.</title>
        <authorList>
            <person name="Olmedo-Alvarez G."/>
        </authorList>
    </citation>
    <scope>NUCLEOTIDE SEQUENCE [LARGE SCALE GENOMIC DNA]</scope>
    <source>
        <strain evidence="1 2">CH87b_3T</strain>
    </source>
</reference>
<dbReference type="Proteomes" id="UP000324269">
    <property type="component" value="Unassembled WGS sequence"/>
</dbReference>
<name>A0A5D4TPG6_9BACI</name>
<evidence type="ECO:0000313" key="1">
    <source>
        <dbReference type="EMBL" id="TYS83754.1"/>
    </source>
</evidence>
<dbReference type="EMBL" id="VTEZ01000005">
    <property type="protein sequence ID" value="TYS83754.1"/>
    <property type="molecule type" value="Genomic_DNA"/>
</dbReference>
<comment type="caution">
    <text evidence="1">The sequence shown here is derived from an EMBL/GenBank/DDBJ whole genome shotgun (WGS) entry which is preliminary data.</text>
</comment>
<gene>
    <name evidence="1" type="ORF">FZC85_17335</name>
</gene>
<sequence>MLEEDLMKNSLIEEIRSLCVTYPEVHEHIDGFGHTSFRVKDKPFVIVGEENNLSLSIKTLPTTQEILLEQPGYTKAPYIGRHGWVLVETEKVGWQAIEALIHEGYLRVAPKKLANQVRNG</sequence>
<dbReference type="SUPFAM" id="SSF142906">
    <property type="entry name" value="YjbR-like"/>
    <property type="match status" value="1"/>
</dbReference>
<evidence type="ECO:0000313" key="2">
    <source>
        <dbReference type="Proteomes" id="UP000324269"/>
    </source>
</evidence>